<dbReference type="PROSITE" id="PS50005">
    <property type="entry name" value="TPR"/>
    <property type="match status" value="1"/>
</dbReference>
<dbReference type="SMART" id="SM00028">
    <property type="entry name" value="TPR"/>
    <property type="match status" value="6"/>
</dbReference>
<dbReference type="Pfam" id="PF14559">
    <property type="entry name" value="TPR_19"/>
    <property type="match status" value="1"/>
</dbReference>
<organism evidence="1">
    <name type="scientific">hydrothermal vent metagenome</name>
    <dbReference type="NCBI Taxonomy" id="652676"/>
    <lineage>
        <taxon>unclassified sequences</taxon>
        <taxon>metagenomes</taxon>
        <taxon>ecological metagenomes</taxon>
    </lineage>
</organism>
<dbReference type="Gene3D" id="1.25.40.10">
    <property type="entry name" value="Tetratricopeptide repeat domain"/>
    <property type="match status" value="2"/>
</dbReference>
<dbReference type="AlphaFoldDB" id="A0A3B1BFD9"/>
<dbReference type="Pfam" id="PF13424">
    <property type="entry name" value="TPR_12"/>
    <property type="match status" value="1"/>
</dbReference>
<dbReference type="PANTHER" id="PTHR12558:SF13">
    <property type="entry name" value="CELL DIVISION CYCLE PROTEIN 27 HOMOLOG"/>
    <property type="match status" value="1"/>
</dbReference>
<dbReference type="InterPro" id="IPR011990">
    <property type="entry name" value="TPR-like_helical_dom_sf"/>
</dbReference>
<reference evidence="1" key="1">
    <citation type="submission" date="2018-06" db="EMBL/GenBank/DDBJ databases">
        <authorList>
            <person name="Zhirakovskaya E."/>
        </authorList>
    </citation>
    <scope>NUCLEOTIDE SEQUENCE</scope>
</reference>
<dbReference type="InterPro" id="IPR019734">
    <property type="entry name" value="TPR_rpt"/>
</dbReference>
<name>A0A3B1BFD9_9ZZZZ</name>
<dbReference type="Pfam" id="PF13432">
    <property type="entry name" value="TPR_16"/>
    <property type="match status" value="2"/>
</dbReference>
<sequence>MGLLDLLRLLLSRLSVFSIVMVLMGCGGAVHKAGSLPDGAESVAKPQQQFALPFPEPETNLDQPLTPDIVYSILVAEIAAQRNAPSLAYSHYLYGSSLSGDAYAAEQATLIAIQMPDLERSLVAVERWVSLTPNELKARAAAVTLYIQAEQLAPALEHLQALMGLSEAFGQNGFMTAVRVVGRANNQQLALQLMQRLAEQYPDDQQAHYAVALVAMAVGEHDIAEQEVRGLLDTYPDRTRIRILFSNILYSQGDATGAEQVLVQALEDDPDNRLLLTTYARLLMESKKLKLSYEQFRKIDRLTPEDHGVLYTLGILAIELQLLPDAREYFQQAIASGLGKNQGDAEYFIGRTHEAEGQLEEAISWYEKIINGDYLIAAQARIAALLVLSGDVDRARGLLQQRRVSMPQYAEDLFLVESEMLQGLRLHQEVMLLSTIALDKYPKNPGLLYVRALSAASLDRLDILEQDLGHLLSQDPDNADALNALGYTLADQTDRYQEALEYIQKAIALKPDSPAILDSMGWVQYRLGNNDEALRYLQQAMDALPDAEIAAHLGEVLWVMGDQDQARKVWHESLEQNPDSEYLLEVMERFIP</sequence>
<gene>
    <name evidence="1" type="ORF">MNBD_GAMMA26-2050</name>
</gene>
<dbReference type="EMBL" id="UOFX01000077">
    <property type="protein sequence ID" value="VAX10803.1"/>
    <property type="molecule type" value="Genomic_DNA"/>
</dbReference>
<proteinExistence type="predicted"/>
<accession>A0A3B1BFD9</accession>
<dbReference type="SUPFAM" id="SSF48452">
    <property type="entry name" value="TPR-like"/>
    <property type="match status" value="2"/>
</dbReference>
<dbReference type="PANTHER" id="PTHR12558">
    <property type="entry name" value="CELL DIVISION CYCLE 16,23,27"/>
    <property type="match status" value="1"/>
</dbReference>
<evidence type="ECO:0000313" key="1">
    <source>
        <dbReference type="EMBL" id="VAX10803.1"/>
    </source>
</evidence>
<protein>
    <submittedName>
        <fullName evidence="1">FIG140336: TPR domain protein</fullName>
    </submittedName>
</protein>